<dbReference type="PANTHER" id="PTHR44591:SF25">
    <property type="entry name" value="CHEMOTAXIS TWO-COMPONENT RESPONSE REGULATOR"/>
    <property type="match status" value="1"/>
</dbReference>
<evidence type="ECO:0000256" key="2">
    <source>
        <dbReference type="PROSITE-ProRule" id="PRU00169"/>
    </source>
</evidence>
<dbReference type="InterPro" id="IPR050595">
    <property type="entry name" value="Bact_response_regulator"/>
</dbReference>
<comment type="caution">
    <text evidence="4">The sequence shown here is derived from an EMBL/GenBank/DDBJ whole genome shotgun (WGS) entry which is preliminary data.</text>
</comment>
<feature type="domain" description="Response regulatory" evidence="3">
    <location>
        <begin position="4"/>
        <end position="121"/>
    </location>
</feature>
<dbReference type="Gene3D" id="3.40.50.2300">
    <property type="match status" value="1"/>
</dbReference>
<evidence type="ECO:0000259" key="3">
    <source>
        <dbReference type="PROSITE" id="PS50110"/>
    </source>
</evidence>
<feature type="modified residue" description="4-aspartylphosphate" evidence="2">
    <location>
        <position position="56"/>
    </location>
</feature>
<dbReference type="EMBL" id="DSVL01000284">
    <property type="protein sequence ID" value="HFH29685.1"/>
    <property type="molecule type" value="Genomic_DNA"/>
</dbReference>
<dbReference type="Pfam" id="PF00072">
    <property type="entry name" value="Response_reg"/>
    <property type="match status" value="1"/>
</dbReference>
<protein>
    <submittedName>
        <fullName evidence="4">Response regulator</fullName>
    </submittedName>
</protein>
<proteinExistence type="predicted"/>
<name>A0A7C3IKQ7_9SPIR</name>
<sequence>MKKHILIADDSDVIRSIVEQTLRLYHYDSIITAIDGQDALEKARVHKNEIALYVFDVNMPRMDGISLVKEVRAFDASTPIIMLTTETDKAKMMTARDNGATGWIIKPFQGDKFIRVVEMYLKN</sequence>
<evidence type="ECO:0000256" key="1">
    <source>
        <dbReference type="ARBA" id="ARBA00022553"/>
    </source>
</evidence>
<dbReference type="InterPro" id="IPR011006">
    <property type="entry name" value="CheY-like_superfamily"/>
</dbReference>
<dbReference type="SUPFAM" id="SSF52172">
    <property type="entry name" value="CheY-like"/>
    <property type="match status" value="1"/>
</dbReference>
<evidence type="ECO:0000313" key="4">
    <source>
        <dbReference type="EMBL" id="HFH29685.1"/>
    </source>
</evidence>
<dbReference type="InterPro" id="IPR001789">
    <property type="entry name" value="Sig_transdc_resp-reg_receiver"/>
</dbReference>
<organism evidence="4">
    <name type="scientific">Gracilinema caldarium</name>
    <dbReference type="NCBI Taxonomy" id="215591"/>
    <lineage>
        <taxon>Bacteria</taxon>
        <taxon>Pseudomonadati</taxon>
        <taxon>Spirochaetota</taxon>
        <taxon>Spirochaetia</taxon>
        <taxon>Spirochaetales</taxon>
        <taxon>Breznakiellaceae</taxon>
        <taxon>Gracilinema</taxon>
    </lineage>
</organism>
<reference evidence="4" key="1">
    <citation type="journal article" date="2020" name="mSystems">
        <title>Genome- and Community-Level Interaction Insights into Carbon Utilization and Element Cycling Functions of Hydrothermarchaeota in Hydrothermal Sediment.</title>
        <authorList>
            <person name="Zhou Z."/>
            <person name="Liu Y."/>
            <person name="Xu W."/>
            <person name="Pan J."/>
            <person name="Luo Z.H."/>
            <person name="Li M."/>
        </authorList>
    </citation>
    <scope>NUCLEOTIDE SEQUENCE [LARGE SCALE GENOMIC DNA]</scope>
    <source>
        <strain evidence="4">SpSt-503</strain>
    </source>
</reference>
<dbReference type="PANTHER" id="PTHR44591">
    <property type="entry name" value="STRESS RESPONSE REGULATOR PROTEIN 1"/>
    <property type="match status" value="1"/>
</dbReference>
<dbReference type="GO" id="GO:0000160">
    <property type="term" value="P:phosphorelay signal transduction system"/>
    <property type="evidence" value="ECO:0007669"/>
    <property type="project" value="InterPro"/>
</dbReference>
<dbReference type="PROSITE" id="PS50110">
    <property type="entry name" value="RESPONSE_REGULATORY"/>
    <property type="match status" value="1"/>
</dbReference>
<dbReference type="AlphaFoldDB" id="A0A7C3IKQ7"/>
<gene>
    <name evidence="4" type="ORF">ENS59_09275</name>
</gene>
<accession>A0A7C3IKQ7</accession>
<keyword evidence="1 2" id="KW-0597">Phosphoprotein</keyword>
<dbReference type="SMART" id="SM00448">
    <property type="entry name" value="REC"/>
    <property type="match status" value="1"/>
</dbReference>